<dbReference type="Proteomes" id="UP000002805">
    <property type="component" value="Chromosome"/>
</dbReference>
<evidence type="ECO:0000313" key="3">
    <source>
        <dbReference type="Proteomes" id="UP000002805"/>
    </source>
</evidence>
<sequence>MEASELAELRTTYIFTPGEASTWGLTYDLVETSLRERTSAEFTLSATGGRRPGARIGDVLRLHTGRGNAGGNGEARPRGHLPGRLHRSISGGIRPMAAERRGGRRRVHLVQHGVGP</sequence>
<feature type="compositionally biased region" description="Basic residues" evidence="1">
    <location>
        <begin position="78"/>
        <end position="87"/>
    </location>
</feature>
<feature type="region of interest" description="Disordered" evidence="1">
    <location>
        <begin position="63"/>
        <end position="93"/>
    </location>
</feature>
<accession>B5HF03</accession>
<dbReference type="HOGENOM" id="CLU_2095533_0_0_11"/>
<dbReference type="EMBL" id="CM000950">
    <property type="protein sequence ID" value="EDY65414.1"/>
    <property type="molecule type" value="Genomic_DNA"/>
</dbReference>
<reference evidence="3" key="2">
    <citation type="submission" date="2009-10" db="EMBL/GenBank/DDBJ databases">
        <title>The genome sequence of Streptomyces pristinaespiralis strain ATCC 25486.</title>
        <authorList>
            <consortium name="The Broad Institute Genome Sequencing Platform"/>
            <consortium name="Broad Institute Microbial Sequencing Center"/>
            <person name="Fischbach M."/>
            <person name="Godfrey P."/>
            <person name="Ward D."/>
            <person name="Young S."/>
            <person name="Zeng Q."/>
            <person name="Koehrsen M."/>
            <person name="Alvarado L."/>
            <person name="Berlin A.M."/>
            <person name="Bochicchio J."/>
            <person name="Borenstein D."/>
            <person name="Chapman S.B."/>
            <person name="Chen Z."/>
            <person name="Engels R."/>
            <person name="Freedman E."/>
            <person name="Gellesch M."/>
            <person name="Goldberg J."/>
            <person name="Griggs A."/>
            <person name="Gujja S."/>
            <person name="Heilman E.R."/>
            <person name="Heiman D.I."/>
            <person name="Hepburn T.A."/>
            <person name="Howarth C."/>
            <person name="Jen D."/>
            <person name="Larson L."/>
            <person name="Lewis B."/>
            <person name="Mehta T."/>
            <person name="Park D."/>
            <person name="Pearson M."/>
            <person name="Richards J."/>
            <person name="Roberts A."/>
            <person name="Saif S."/>
            <person name="Shea T.D."/>
            <person name="Shenoy N."/>
            <person name="Sisk P."/>
            <person name="Stolte C."/>
            <person name="Sykes S.N."/>
            <person name="Thomson T."/>
            <person name="Walk T."/>
            <person name="White J."/>
            <person name="Yandava C."/>
            <person name="Straight P."/>
            <person name="Clardy J."/>
            <person name="Hung D."/>
            <person name="Kolter R."/>
            <person name="Mekalanos J."/>
            <person name="Walker S."/>
            <person name="Walsh C.T."/>
            <person name="Wieland-Brown L.C."/>
            <person name="Haas B."/>
            <person name="Nusbaum C."/>
            <person name="Birren B."/>
        </authorList>
    </citation>
    <scope>NUCLEOTIDE SEQUENCE [LARGE SCALE GENOMIC DNA]</scope>
    <source>
        <strain evidence="3">ATCC 25486 / DSM 40338 / CBS 914.69 / JCM 4507 / NBRC 13074 / NRRL 2958 / 5647</strain>
    </source>
</reference>
<keyword evidence="3" id="KW-1185">Reference proteome</keyword>
<evidence type="ECO:0000313" key="2">
    <source>
        <dbReference type="EMBL" id="EDY65414.1"/>
    </source>
</evidence>
<protein>
    <submittedName>
        <fullName evidence="2">Uncharacterized protein</fullName>
    </submittedName>
</protein>
<dbReference type="AlphaFoldDB" id="B5HF03"/>
<proteinExistence type="predicted"/>
<evidence type="ECO:0000256" key="1">
    <source>
        <dbReference type="SAM" id="MobiDB-lite"/>
    </source>
</evidence>
<organism evidence="2 3">
    <name type="scientific">Streptomyces pristinaespiralis (strain ATCC 25486 / DSM 40338 / CBS 914.69 / JCM 4507 / KCC S-0507 / NBRC 13074 / NRRL 2958 / 5647)</name>
    <dbReference type="NCBI Taxonomy" id="457429"/>
    <lineage>
        <taxon>Bacteria</taxon>
        <taxon>Bacillati</taxon>
        <taxon>Actinomycetota</taxon>
        <taxon>Actinomycetes</taxon>
        <taxon>Kitasatosporales</taxon>
        <taxon>Streptomycetaceae</taxon>
        <taxon>Streptomyces</taxon>
    </lineage>
</organism>
<name>B5HF03_STRE2</name>
<gene>
    <name evidence="2" type="ORF">SSDG_03690</name>
</gene>
<reference evidence="3" key="1">
    <citation type="submission" date="2008-02" db="EMBL/GenBank/DDBJ databases">
        <authorList>
            <consortium name="The Broad Institute Genome Sequencing Platform"/>
            <person name="Fischbach M."/>
            <person name="Ward D."/>
            <person name="Young S."/>
            <person name="Jaffe D."/>
            <person name="Gnerre S."/>
            <person name="Berlin A."/>
            <person name="Heiman D."/>
            <person name="Hepburn T."/>
            <person name="Sykes S."/>
            <person name="Alvarado L."/>
            <person name="Kodira C.D."/>
            <person name="Straight P."/>
            <person name="Clardy J."/>
            <person name="Hung D."/>
            <person name="Kolter R."/>
            <person name="Mekalanos J."/>
            <person name="Walker S."/>
            <person name="Walsh C.T."/>
            <person name="Lander E."/>
            <person name="Galagan J."/>
            <person name="Nusbaum C."/>
            <person name="Birren B."/>
        </authorList>
    </citation>
    <scope>NUCLEOTIDE SEQUENCE [LARGE SCALE GENOMIC DNA]</scope>
    <source>
        <strain evidence="3">ATCC 25486 / DSM 40338 / CBS 914.69 / JCM 4507 / NBRC 13074 / NRRL 2958 / 5647</strain>
    </source>
</reference>